<dbReference type="SUPFAM" id="SSF103039">
    <property type="entry name" value="CheC-like"/>
    <property type="match status" value="1"/>
</dbReference>
<keyword evidence="2" id="KW-0378">Hydrolase</keyword>
<dbReference type="PANTHER" id="PTHR43693">
    <property type="entry name" value="PROTEIN PHOSPHATASE CHEZ"/>
    <property type="match status" value="1"/>
</dbReference>
<dbReference type="Gene3D" id="3.40.1550.10">
    <property type="entry name" value="CheC-like"/>
    <property type="match status" value="1"/>
</dbReference>
<dbReference type="Proteomes" id="UP000439752">
    <property type="component" value="Unassembled WGS sequence"/>
</dbReference>
<dbReference type="SMR" id="A0A653ICI6"/>
<accession>A0A653ICI6</accession>
<evidence type="ECO:0000256" key="2">
    <source>
        <dbReference type="ARBA" id="ARBA00022801"/>
    </source>
</evidence>
<dbReference type="Pfam" id="PF04509">
    <property type="entry name" value="CheC"/>
    <property type="match status" value="1"/>
</dbReference>
<protein>
    <submittedName>
        <fullName evidence="4">Chemotaxis protein CheC</fullName>
    </submittedName>
</protein>
<dbReference type="EMBL" id="CABWKQ010000023">
    <property type="protein sequence ID" value="VWX36894.1"/>
    <property type="molecule type" value="Genomic_DNA"/>
</dbReference>
<keyword evidence="5" id="KW-1185">Reference proteome</keyword>
<dbReference type="RefSeq" id="WP_029330772.1">
    <property type="nucleotide sequence ID" value="NZ_LR732308.1"/>
</dbReference>
<dbReference type="GO" id="GO:0006935">
    <property type="term" value="P:chemotaxis"/>
    <property type="evidence" value="ECO:0007669"/>
    <property type="project" value="UniProtKB-KW"/>
</dbReference>
<dbReference type="InterPro" id="IPR050992">
    <property type="entry name" value="CheZ_family_phosphatases"/>
</dbReference>
<dbReference type="PANTHER" id="PTHR43693:SF1">
    <property type="entry name" value="PROTEIN PHOSPHATASE CHEZ"/>
    <property type="match status" value="1"/>
</dbReference>
<dbReference type="InterPro" id="IPR007597">
    <property type="entry name" value="CheC"/>
</dbReference>
<dbReference type="AlphaFoldDB" id="A0A653ICI6"/>
<feature type="domain" description="CheC-like protein" evidence="3">
    <location>
        <begin position="5"/>
        <end position="40"/>
    </location>
</feature>
<organism evidence="4 5">
    <name type="scientific">Exiguobacterium oxidotolerans</name>
    <dbReference type="NCBI Taxonomy" id="223958"/>
    <lineage>
        <taxon>Bacteria</taxon>
        <taxon>Bacillati</taxon>
        <taxon>Bacillota</taxon>
        <taxon>Bacilli</taxon>
        <taxon>Bacillales</taxon>
        <taxon>Bacillales Family XII. Incertae Sedis</taxon>
        <taxon>Exiguobacterium</taxon>
    </lineage>
</organism>
<evidence type="ECO:0000313" key="4">
    <source>
        <dbReference type="EMBL" id="VWX36894.1"/>
    </source>
</evidence>
<name>A0A653ICI6_9BACL</name>
<dbReference type="InterPro" id="IPR028976">
    <property type="entry name" value="CheC-like_sf"/>
</dbReference>
<dbReference type="GO" id="GO:0016787">
    <property type="term" value="F:hydrolase activity"/>
    <property type="evidence" value="ECO:0007669"/>
    <property type="project" value="UniProtKB-KW"/>
</dbReference>
<dbReference type="CDD" id="cd17909">
    <property type="entry name" value="CheC_ClassI"/>
    <property type="match status" value="1"/>
</dbReference>
<keyword evidence="1" id="KW-0145">Chemotaxis</keyword>
<gene>
    <name evidence="4" type="ORF">EXIGUO9Y_30126</name>
</gene>
<evidence type="ECO:0000256" key="1">
    <source>
        <dbReference type="ARBA" id="ARBA00022500"/>
    </source>
</evidence>
<proteinExistence type="predicted"/>
<reference evidence="4 5" key="1">
    <citation type="submission" date="2019-10" db="EMBL/GenBank/DDBJ databases">
        <authorList>
            <person name="Karimi E."/>
        </authorList>
    </citation>
    <scope>NUCLEOTIDE SEQUENCE [LARGE SCALE GENOMIC DNA]</scope>
    <source>
        <strain evidence="4">Exiguobacterium sp. 9Y</strain>
    </source>
</reference>
<sequence>MLNRMEQDIFKEVGNIGAAHAATALSTLLGQPVEIEVPSAELEHFSTIIDRVGGAEAYTAGALLRFTGDIKASLLFLMPLQDAEKLISQLMQQPFQFFSEHHAIGVSAWEEIGNILIGAYARAISDWLDLSVHVTVPASAFDMVGAILEVALLESTKFGNMAVYIDTRLSSLGNDLNGHLLLLPEADAFAAVFQRLGVEVDG</sequence>
<evidence type="ECO:0000313" key="5">
    <source>
        <dbReference type="Proteomes" id="UP000439752"/>
    </source>
</evidence>
<evidence type="ECO:0000259" key="3">
    <source>
        <dbReference type="Pfam" id="PF04509"/>
    </source>
</evidence>